<evidence type="ECO:0000256" key="6">
    <source>
        <dbReference type="ARBA" id="ARBA00023136"/>
    </source>
</evidence>
<keyword evidence="4 8" id="KW-1133">Transmembrane helix</keyword>
<keyword evidence="6 8" id="KW-0472">Membrane</keyword>
<reference evidence="11" key="1">
    <citation type="journal article" date="2019" name="Int. J. Syst. Evol. Microbiol.">
        <title>The Global Catalogue of Microorganisms (GCM) 10K type strain sequencing project: providing services to taxonomists for standard genome sequencing and annotation.</title>
        <authorList>
            <consortium name="The Broad Institute Genomics Platform"/>
            <consortium name="The Broad Institute Genome Sequencing Center for Infectious Disease"/>
            <person name="Wu L."/>
            <person name="Ma J."/>
        </authorList>
    </citation>
    <scope>NUCLEOTIDE SEQUENCE [LARGE SCALE GENOMIC DNA]</scope>
    <source>
        <strain evidence="11">JCM 18324</strain>
    </source>
</reference>
<dbReference type="Proteomes" id="UP001501147">
    <property type="component" value="Unassembled WGS sequence"/>
</dbReference>
<dbReference type="GO" id="GO:0034220">
    <property type="term" value="P:monoatomic ion transmembrane transport"/>
    <property type="evidence" value="ECO:0007669"/>
    <property type="project" value="UniProtKB-KW"/>
</dbReference>
<evidence type="ECO:0000256" key="7">
    <source>
        <dbReference type="ARBA" id="ARBA00023303"/>
    </source>
</evidence>
<dbReference type="PRINTS" id="PR00169">
    <property type="entry name" value="KCHANNEL"/>
</dbReference>
<proteinExistence type="predicted"/>
<name>A0ABP9B384_9ACTN</name>
<dbReference type="Gene3D" id="1.20.5.440">
    <property type="entry name" value="ATP synthase delta/epsilon subunit, C-terminal domain"/>
    <property type="match status" value="1"/>
</dbReference>
<dbReference type="SUPFAM" id="SSF81324">
    <property type="entry name" value="Voltage-gated potassium channels"/>
    <property type="match status" value="1"/>
</dbReference>
<dbReference type="InterPro" id="IPR028325">
    <property type="entry name" value="VG_K_chnl"/>
</dbReference>
<protein>
    <submittedName>
        <fullName evidence="10">PH-gated potassium channel KcsA</fullName>
    </submittedName>
</protein>
<dbReference type="EMBL" id="BAABJV010000014">
    <property type="protein sequence ID" value="GAA4789048.1"/>
    <property type="molecule type" value="Genomic_DNA"/>
</dbReference>
<evidence type="ECO:0000259" key="9">
    <source>
        <dbReference type="Pfam" id="PF07885"/>
    </source>
</evidence>
<keyword evidence="3 8" id="KW-0812">Transmembrane</keyword>
<evidence type="ECO:0000256" key="4">
    <source>
        <dbReference type="ARBA" id="ARBA00022989"/>
    </source>
</evidence>
<dbReference type="Gene3D" id="1.10.287.70">
    <property type="match status" value="1"/>
</dbReference>
<feature type="transmembrane region" description="Helical" evidence="8">
    <location>
        <begin position="30"/>
        <end position="50"/>
    </location>
</feature>
<comment type="caution">
    <text evidence="10">The sequence shown here is derived from an EMBL/GenBank/DDBJ whole genome shotgun (WGS) entry which is preliminary data.</text>
</comment>
<accession>A0ABP9B384</accession>
<evidence type="ECO:0000256" key="8">
    <source>
        <dbReference type="SAM" id="Phobius"/>
    </source>
</evidence>
<evidence type="ECO:0000256" key="5">
    <source>
        <dbReference type="ARBA" id="ARBA00023065"/>
    </source>
</evidence>
<evidence type="ECO:0000313" key="11">
    <source>
        <dbReference type="Proteomes" id="UP001501147"/>
    </source>
</evidence>
<keyword evidence="11" id="KW-1185">Reference proteome</keyword>
<dbReference type="PANTHER" id="PTHR11537:SF254">
    <property type="entry name" value="POTASSIUM VOLTAGE-GATED CHANNEL PROTEIN SHAB"/>
    <property type="match status" value="1"/>
</dbReference>
<keyword evidence="5" id="KW-0406">Ion transport</keyword>
<comment type="subcellular location">
    <subcellularLocation>
        <location evidence="1">Membrane</location>
        <topology evidence="1">Multi-pass membrane protein</topology>
    </subcellularLocation>
</comment>
<gene>
    <name evidence="10" type="primary">kcsA</name>
    <name evidence="10" type="ORF">GCM10023329_45420</name>
</gene>
<dbReference type="InterPro" id="IPR013099">
    <property type="entry name" value="K_chnl_dom"/>
</dbReference>
<keyword evidence="2" id="KW-0813">Transport</keyword>
<feature type="domain" description="Potassium channel" evidence="9">
    <location>
        <begin position="71"/>
        <end position="148"/>
    </location>
</feature>
<sequence length="198" mass="20956">MTGPGPGGAGRVPARCGRADGTLPAVSLSVLPEGALVPQPFLVLLLGRLFGSRWWRAFHVRAALLVTLVTTVVLLTGSVLMVAAEQGAPGATITSFPRAVWWSVETATTVGYGDMYPVTPWGRVIAAAVMLAGITAFGVITATLATWFVGRAQREARAMGAAVRRRAEEGEAAVHEQIRALHQRFDRIEELLADRSGG</sequence>
<feature type="transmembrane region" description="Helical" evidence="8">
    <location>
        <begin position="124"/>
        <end position="149"/>
    </location>
</feature>
<keyword evidence="7 10" id="KW-0407">Ion channel</keyword>
<organism evidence="10 11">
    <name type="scientific">Streptomyces sanyensis</name>
    <dbReference type="NCBI Taxonomy" id="568869"/>
    <lineage>
        <taxon>Bacteria</taxon>
        <taxon>Bacillati</taxon>
        <taxon>Actinomycetota</taxon>
        <taxon>Actinomycetes</taxon>
        <taxon>Kitasatosporales</taxon>
        <taxon>Streptomycetaceae</taxon>
        <taxon>Streptomyces</taxon>
    </lineage>
</organism>
<evidence type="ECO:0000256" key="2">
    <source>
        <dbReference type="ARBA" id="ARBA00022448"/>
    </source>
</evidence>
<evidence type="ECO:0000313" key="10">
    <source>
        <dbReference type="EMBL" id="GAA4789048.1"/>
    </source>
</evidence>
<dbReference type="PANTHER" id="PTHR11537">
    <property type="entry name" value="VOLTAGE-GATED POTASSIUM CHANNEL"/>
    <property type="match status" value="1"/>
</dbReference>
<feature type="transmembrane region" description="Helical" evidence="8">
    <location>
        <begin position="62"/>
        <end position="84"/>
    </location>
</feature>
<evidence type="ECO:0000256" key="1">
    <source>
        <dbReference type="ARBA" id="ARBA00004141"/>
    </source>
</evidence>
<dbReference type="Pfam" id="PF07885">
    <property type="entry name" value="Ion_trans_2"/>
    <property type="match status" value="1"/>
</dbReference>
<dbReference type="Gene3D" id="1.20.5.110">
    <property type="match status" value="1"/>
</dbReference>
<evidence type="ECO:0000256" key="3">
    <source>
        <dbReference type="ARBA" id="ARBA00022692"/>
    </source>
</evidence>